<accession>A0ABN7C421</accession>
<feature type="region of interest" description="Disordered" evidence="1">
    <location>
        <begin position="31"/>
        <end position="50"/>
    </location>
</feature>
<organism evidence="2 3">
    <name type="scientific">Xenorhabdus taiwanensis</name>
    <dbReference type="NCBI Taxonomy" id="3085177"/>
    <lineage>
        <taxon>Bacteria</taxon>
        <taxon>Pseudomonadati</taxon>
        <taxon>Pseudomonadota</taxon>
        <taxon>Gammaproteobacteria</taxon>
        <taxon>Enterobacterales</taxon>
        <taxon>Morganellaceae</taxon>
        <taxon>Xenorhabdus</taxon>
    </lineage>
</organism>
<proteinExistence type="predicted"/>
<evidence type="ECO:0000256" key="1">
    <source>
        <dbReference type="SAM" id="MobiDB-lite"/>
    </source>
</evidence>
<name>A0ABN7C421_9GAMM</name>
<dbReference type="Proteomes" id="UP001529514">
    <property type="component" value="Chromosome"/>
</dbReference>
<gene>
    <name evidence="2" type="ORF">TCT1_20110</name>
</gene>
<feature type="compositionally biased region" description="Basic and acidic residues" evidence="1">
    <location>
        <begin position="39"/>
        <end position="50"/>
    </location>
</feature>
<evidence type="ECO:0000313" key="3">
    <source>
        <dbReference type="Proteomes" id="UP001529514"/>
    </source>
</evidence>
<dbReference type="EMBL" id="AP028978">
    <property type="protein sequence ID" value="BET97090.1"/>
    <property type="molecule type" value="Genomic_DNA"/>
</dbReference>
<evidence type="ECO:0000313" key="2">
    <source>
        <dbReference type="EMBL" id="BET97090.1"/>
    </source>
</evidence>
<reference evidence="2 3" key="1">
    <citation type="submission" date="2023-10" db="EMBL/GenBank/DDBJ databases">
        <title>Xenorhabdus taiwanensis sp. nov., a symbiotic bacterium associated with the entomopathogenic nematode Steinernema taiwanensis.</title>
        <authorList>
            <person name="Tseng C.T."/>
            <person name="Shu H.Y."/>
            <person name="Chen M.H."/>
            <person name="Fang Y.J."/>
            <person name="Wu T.L."/>
            <person name="Lin Y.C."/>
            <person name="Huang C.J."/>
        </authorList>
    </citation>
    <scope>NUCLEOTIDE SEQUENCE [LARGE SCALE GENOMIC DNA]</scope>
    <source>
        <strain evidence="2 3">TCT-1</strain>
    </source>
</reference>
<keyword evidence="3" id="KW-1185">Reference proteome</keyword>
<protein>
    <submittedName>
        <fullName evidence="2">Uncharacterized protein</fullName>
    </submittedName>
</protein>
<sequence length="50" mass="5477">MVTLLFANTKFDEFWACLNLSGVTIGKDARASMNSAPDVSKKPLDFNKPS</sequence>